<dbReference type="Proteomes" id="UP000186922">
    <property type="component" value="Unassembled WGS sequence"/>
</dbReference>
<keyword evidence="3" id="KW-0812">Transmembrane</keyword>
<keyword evidence="5" id="KW-1133">Transmembrane helix</keyword>
<dbReference type="OrthoDB" id="5804096at2759"/>
<evidence type="ECO:0000256" key="8">
    <source>
        <dbReference type="SAM" id="SignalP"/>
    </source>
</evidence>
<dbReference type="GO" id="GO:0016020">
    <property type="term" value="C:membrane"/>
    <property type="evidence" value="ECO:0007669"/>
    <property type="project" value="UniProtKB-SubCell"/>
</dbReference>
<dbReference type="InterPro" id="IPR007829">
    <property type="entry name" value="TM2"/>
</dbReference>
<evidence type="ECO:0000256" key="1">
    <source>
        <dbReference type="ARBA" id="ARBA00004141"/>
    </source>
</evidence>
<evidence type="ECO:0000256" key="2">
    <source>
        <dbReference type="ARBA" id="ARBA00008284"/>
    </source>
</evidence>
<proteinExistence type="inferred from homology"/>
<protein>
    <recommendedName>
        <fullName evidence="9">TM2 domain-containing protein</fullName>
    </recommendedName>
</protein>
<reference evidence="10 11" key="1">
    <citation type="journal article" date="2016" name="Nat. Commun.">
        <title>Extremotolerant tardigrade genome and improved radiotolerance of human cultured cells by tardigrade-unique protein.</title>
        <authorList>
            <person name="Hashimoto T."/>
            <person name="Horikawa D.D."/>
            <person name="Saito Y."/>
            <person name="Kuwahara H."/>
            <person name="Kozuka-Hata H."/>
            <person name="Shin-I T."/>
            <person name="Minakuchi Y."/>
            <person name="Ohishi K."/>
            <person name="Motoyama A."/>
            <person name="Aizu T."/>
            <person name="Enomoto A."/>
            <person name="Kondo K."/>
            <person name="Tanaka S."/>
            <person name="Hara Y."/>
            <person name="Koshikawa S."/>
            <person name="Sagara H."/>
            <person name="Miura T."/>
            <person name="Yokobori S."/>
            <person name="Miyagawa K."/>
            <person name="Suzuki Y."/>
            <person name="Kubo T."/>
            <person name="Oyama M."/>
            <person name="Kohara Y."/>
            <person name="Fujiyama A."/>
            <person name="Arakawa K."/>
            <person name="Katayama T."/>
            <person name="Toyoda A."/>
            <person name="Kunieda T."/>
        </authorList>
    </citation>
    <scope>NUCLEOTIDE SEQUENCE [LARGE SCALE GENOMIC DNA]</scope>
    <source>
        <strain evidence="10 11">YOKOZUNA-1</strain>
    </source>
</reference>
<evidence type="ECO:0000256" key="7">
    <source>
        <dbReference type="ARBA" id="ARBA00023180"/>
    </source>
</evidence>
<sequence length="196" mass="20985">MVATDALRRAVLSFSLFLSSTCASSNSARALDNPMVEKLKPCSSLLTGQFRCLDRNIDLGAQQLEGCQPSKLQPNLAFAKVKCEAAPGVVCDGLGANSTFWKDVPCKYSSGHRYDVSLILSVVLGMFGVDRFYLGYPGVGLLKSCTLGGFFLLQLLDIILIASGTLRPADGSHYVIPFYGPGIEMASIFAPGSDQF</sequence>
<feature type="signal peptide" evidence="8">
    <location>
        <begin position="1"/>
        <end position="23"/>
    </location>
</feature>
<comment type="subcellular location">
    <subcellularLocation>
        <location evidence="1">Membrane</location>
        <topology evidence="1">Multi-pass membrane protein</topology>
    </subcellularLocation>
</comment>
<keyword evidence="11" id="KW-1185">Reference proteome</keyword>
<comment type="similarity">
    <text evidence="2">Belongs to the TM2 family.</text>
</comment>
<keyword evidence="7" id="KW-0325">Glycoprotein</keyword>
<evidence type="ECO:0000313" key="11">
    <source>
        <dbReference type="Proteomes" id="UP000186922"/>
    </source>
</evidence>
<name>A0A1D1W484_RAMVA</name>
<dbReference type="InterPro" id="IPR050932">
    <property type="entry name" value="TM2D1-3-like"/>
</dbReference>
<accession>A0A1D1W484</accession>
<organism evidence="10 11">
    <name type="scientific">Ramazzottius varieornatus</name>
    <name type="common">Water bear</name>
    <name type="synonym">Tardigrade</name>
    <dbReference type="NCBI Taxonomy" id="947166"/>
    <lineage>
        <taxon>Eukaryota</taxon>
        <taxon>Metazoa</taxon>
        <taxon>Ecdysozoa</taxon>
        <taxon>Tardigrada</taxon>
        <taxon>Eutardigrada</taxon>
        <taxon>Parachela</taxon>
        <taxon>Hypsibioidea</taxon>
        <taxon>Ramazzottiidae</taxon>
        <taxon>Ramazzottius</taxon>
    </lineage>
</organism>
<feature type="chain" id="PRO_5008899189" description="TM2 domain-containing protein" evidence="8">
    <location>
        <begin position="24"/>
        <end position="196"/>
    </location>
</feature>
<dbReference type="Pfam" id="PF05154">
    <property type="entry name" value="TM2"/>
    <property type="match status" value="1"/>
</dbReference>
<dbReference type="PANTHER" id="PTHR21016">
    <property type="entry name" value="BETA-AMYLOID BINDING PROTEIN-RELATED"/>
    <property type="match status" value="1"/>
</dbReference>
<evidence type="ECO:0000259" key="9">
    <source>
        <dbReference type="Pfam" id="PF05154"/>
    </source>
</evidence>
<comment type="caution">
    <text evidence="10">The sequence shown here is derived from an EMBL/GenBank/DDBJ whole genome shotgun (WGS) entry which is preliminary data.</text>
</comment>
<keyword evidence="6" id="KW-0472">Membrane</keyword>
<feature type="domain" description="TM2" evidence="9">
    <location>
        <begin position="112"/>
        <end position="159"/>
    </location>
</feature>
<evidence type="ECO:0000256" key="4">
    <source>
        <dbReference type="ARBA" id="ARBA00022729"/>
    </source>
</evidence>
<evidence type="ECO:0000256" key="6">
    <source>
        <dbReference type="ARBA" id="ARBA00023136"/>
    </source>
</evidence>
<dbReference type="AlphaFoldDB" id="A0A1D1W484"/>
<evidence type="ECO:0000256" key="5">
    <source>
        <dbReference type="ARBA" id="ARBA00022989"/>
    </source>
</evidence>
<dbReference type="PANTHER" id="PTHR21016:SF1">
    <property type="entry name" value="TM2 DOMAIN-CONTAINING PROTEIN 1"/>
    <property type="match status" value="1"/>
</dbReference>
<dbReference type="STRING" id="947166.A0A1D1W484"/>
<evidence type="ECO:0000313" key="10">
    <source>
        <dbReference type="EMBL" id="GAV08297.1"/>
    </source>
</evidence>
<dbReference type="EMBL" id="BDGG01000017">
    <property type="protein sequence ID" value="GAV08297.1"/>
    <property type="molecule type" value="Genomic_DNA"/>
</dbReference>
<gene>
    <name evidence="10" type="primary">RvY_18012-1</name>
    <name evidence="10" type="synonym">RvY_18012.1</name>
    <name evidence="10" type="ORF">RvY_18012</name>
</gene>
<evidence type="ECO:0000256" key="3">
    <source>
        <dbReference type="ARBA" id="ARBA00022692"/>
    </source>
</evidence>
<keyword evidence="4 8" id="KW-0732">Signal</keyword>